<name>D6R402_BPPH1</name>
<dbReference type="Gene3D" id="2.60.40.3350">
    <property type="match status" value="1"/>
</dbReference>
<gene>
    <name evidence="3" type="ORF">PHI105_00100</name>
</gene>
<sequence>MYKTGSVPININTNPINGRSTNIQFMTQDTGSAKLFFSFTKDGVPLPLSAVDAKIVLLYDDGSFYKKSLTITDKVNGTAEYVLSNAELKHYGTVKAEIKLYYTNGQALATSFFTFSIAKTLEDQNIVPTADYYIDDFETLRDGINHIVEEISQTVEELQKKFADLEAIETKEGAQKKADAAEEKAKAYTNEHANNEEKHIAAAERKAWNAKETPSGAQKKVDAHANDQEKHVSAADRKAWDSKETEDGARDKVNIHASNTDIHVTAEDQAYWDDMTRQFKAHNYNQERHISAAERKTWNGAVTYANIMLKNGAAAGTRTPMYAKWGSFLILRGHVKTDAEIIFGSIPAAYAPAGGSVITVPLSGTGGTANLIIYDNGDLKIKYPDPADSSKMGGGYYLDVVVGFQEGGTA</sequence>
<dbReference type="Pfam" id="PF10651">
    <property type="entry name" value="BppU_N"/>
    <property type="match status" value="1"/>
</dbReference>
<dbReference type="EMBL" id="HM072038">
    <property type="protein sequence ID" value="ADF59153.1"/>
    <property type="molecule type" value="Genomic_DNA"/>
</dbReference>
<keyword evidence="4" id="KW-1185">Reference proteome</keyword>
<protein>
    <submittedName>
        <fullName evidence="3">Gp20</fullName>
    </submittedName>
</protein>
<evidence type="ECO:0000256" key="1">
    <source>
        <dbReference type="SAM" id="MobiDB-lite"/>
    </source>
</evidence>
<evidence type="ECO:0000313" key="3">
    <source>
        <dbReference type="EMBL" id="ADF59153.1"/>
    </source>
</evidence>
<proteinExistence type="predicted"/>
<accession>D6R402</accession>
<feature type="compositionally biased region" description="Basic and acidic residues" evidence="1">
    <location>
        <begin position="219"/>
        <end position="248"/>
    </location>
</feature>
<dbReference type="InterPro" id="IPR018913">
    <property type="entry name" value="BppU_N"/>
</dbReference>
<evidence type="ECO:0000313" key="4">
    <source>
        <dbReference type="Proteomes" id="UP000002667"/>
    </source>
</evidence>
<dbReference type="Proteomes" id="UP000002667">
    <property type="component" value="Segment"/>
</dbReference>
<feature type="region of interest" description="Disordered" evidence="1">
    <location>
        <begin position="210"/>
        <end position="248"/>
    </location>
</feature>
<organismHost>
    <name type="scientific">Bacillus subtilis</name>
    <dbReference type="NCBI Taxonomy" id="1423"/>
</organismHost>
<evidence type="ECO:0000259" key="2">
    <source>
        <dbReference type="Pfam" id="PF10651"/>
    </source>
</evidence>
<reference evidence="3 4" key="1">
    <citation type="journal article" date="2013" name="Genome Announc.">
        <title>Complete Genome Sequence of Bacillus subtilis Phage phi105.</title>
        <authorList>
            <person name="Zeigler D.R."/>
        </authorList>
    </citation>
    <scope>NUCLEOTIDE SEQUENCE [LARGE SCALE GENOMIC DNA]</scope>
</reference>
<feature type="domain" description="BppU N-terminal" evidence="2">
    <location>
        <begin position="12"/>
        <end position="143"/>
    </location>
</feature>
<organism evidence="3 4">
    <name type="scientific">Bacillus phage phi105</name>
    <name type="common">Bacteriophage phi-105</name>
    <dbReference type="NCBI Taxonomy" id="10717"/>
    <lineage>
        <taxon>Viruses</taxon>
        <taxon>Duplodnaviria</taxon>
        <taxon>Heunggongvirae</taxon>
        <taxon>Uroviricota</taxon>
        <taxon>Caudoviricetes</taxon>
        <taxon>Spizizenvirus</taxon>
        <taxon>Spizizenvirus sv105</taxon>
    </lineage>
</organism>